<reference evidence="1" key="1">
    <citation type="journal article" date="2022" name="Microorganisms">
        <title>Assembly and Comparison of Ca. Neoehrlichia mikurensis Genomes.</title>
        <authorList>
            <person name="Azagi T."/>
            <person name="Dirks R.P."/>
            <person name="Yebra-Pimentel E.S."/>
            <person name="Schaap P.J."/>
            <person name="Koehorst J.J."/>
            <person name="Esser H.J."/>
            <person name="Sprong H."/>
        </authorList>
    </citation>
    <scope>NUCLEOTIDE SEQUENCE</scope>
    <source>
        <strain evidence="1">18-2837</strain>
    </source>
</reference>
<name>A0A9Q9BSC4_9RICK</name>
<dbReference type="AlphaFoldDB" id="A0A9Q9BSC4"/>
<evidence type="ECO:0000313" key="1">
    <source>
        <dbReference type="EMBL" id="UTO55510.1"/>
    </source>
</evidence>
<gene>
    <name evidence="1" type="ORF">LUA82_00200</name>
</gene>
<sequence>MLHCTLKLIVPRARFIFLGNCHCQFISNCYIVPTLTYVSGYSENAAANAALPSASLCYVLC</sequence>
<dbReference type="Proteomes" id="UP001059822">
    <property type="component" value="Chromosome"/>
</dbReference>
<dbReference type="RefSeq" id="WP_254815629.1">
    <property type="nucleotide sequence ID" value="NZ_CP089286.1"/>
</dbReference>
<organism evidence="1 2">
    <name type="scientific">Neoehrlichia mikurensis</name>
    <dbReference type="NCBI Taxonomy" id="89586"/>
    <lineage>
        <taxon>Bacteria</taxon>
        <taxon>Pseudomonadati</taxon>
        <taxon>Pseudomonadota</taxon>
        <taxon>Alphaproteobacteria</taxon>
        <taxon>Rickettsiales</taxon>
        <taxon>Anaplasmataceae</taxon>
        <taxon>Candidatus Neoehrlichia</taxon>
    </lineage>
</organism>
<dbReference type="EMBL" id="CP089286">
    <property type="protein sequence ID" value="UTO55510.1"/>
    <property type="molecule type" value="Genomic_DNA"/>
</dbReference>
<accession>A0A9Q9BSC4</accession>
<evidence type="ECO:0000313" key="2">
    <source>
        <dbReference type="Proteomes" id="UP001059822"/>
    </source>
</evidence>
<proteinExistence type="predicted"/>
<protein>
    <submittedName>
        <fullName evidence="1">Uncharacterized protein</fullName>
    </submittedName>
</protein>